<evidence type="ECO:0000259" key="2">
    <source>
        <dbReference type="Pfam" id="PF19053"/>
    </source>
</evidence>
<keyword evidence="1" id="KW-1133">Transmembrane helix</keyword>
<feature type="transmembrane region" description="Helical" evidence="1">
    <location>
        <begin position="237"/>
        <end position="258"/>
    </location>
</feature>
<feature type="transmembrane region" description="Helical" evidence="1">
    <location>
        <begin position="386"/>
        <end position="407"/>
    </location>
</feature>
<evidence type="ECO:0000256" key="1">
    <source>
        <dbReference type="SAM" id="Phobius"/>
    </source>
</evidence>
<dbReference type="Pfam" id="PF19053">
    <property type="entry name" value="EccD"/>
    <property type="match status" value="1"/>
</dbReference>
<dbReference type="RefSeq" id="WP_179502132.1">
    <property type="nucleotide sequence ID" value="NZ_JACCAA010000001.1"/>
</dbReference>
<feature type="domain" description="EccD-like transmembrane" evidence="2">
    <location>
        <begin position="157"/>
        <end position="446"/>
    </location>
</feature>
<organism evidence="3 4">
    <name type="scientific">Nocardioides daedukensis</name>
    <dbReference type="NCBI Taxonomy" id="634462"/>
    <lineage>
        <taxon>Bacteria</taxon>
        <taxon>Bacillati</taxon>
        <taxon>Actinomycetota</taxon>
        <taxon>Actinomycetes</taxon>
        <taxon>Propionibacteriales</taxon>
        <taxon>Nocardioidaceae</taxon>
        <taxon>Nocardioides</taxon>
    </lineage>
</organism>
<dbReference type="AlphaFoldDB" id="A0A7Y9UNY6"/>
<dbReference type="Proteomes" id="UP000540656">
    <property type="component" value="Unassembled WGS sequence"/>
</dbReference>
<dbReference type="InterPro" id="IPR044049">
    <property type="entry name" value="EccD_transm"/>
</dbReference>
<feature type="transmembrane region" description="Helical" evidence="1">
    <location>
        <begin position="427"/>
        <end position="447"/>
    </location>
</feature>
<feature type="transmembrane region" description="Helical" evidence="1">
    <location>
        <begin position="361"/>
        <end position="380"/>
    </location>
</feature>
<feature type="transmembrane region" description="Helical" evidence="1">
    <location>
        <begin position="106"/>
        <end position="125"/>
    </location>
</feature>
<proteinExistence type="predicted"/>
<feature type="transmembrane region" description="Helical" evidence="1">
    <location>
        <begin position="179"/>
        <end position="198"/>
    </location>
</feature>
<feature type="transmembrane region" description="Helical" evidence="1">
    <location>
        <begin position="210"/>
        <end position="231"/>
    </location>
</feature>
<evidence type="ECO:0000313" key="3">
    <source>
        <dbReference type="EMBL" id="NYG59038.1"/>
    </source>
</evidence>
<reference evidence="3 4" key="1">
    <citation type="submission" date="2020-07" db="EMBL/GenBank/DDBJ databases">
        <title>Sequencing the genomes of 1000 actinobacteria strains.</title>
        <authorList>
            <person name="Klenk H.-P."/>
        </authorList>
    </citation>
    <scope>NUCLEOTIDE SEQUENCE [LARGE SCALE GENOMIC DNA]</scope>
    <source>
        <strain evidence="3 4">DSM 23819</strain>
    </source>
</reference>
<feature type="transmembrane region" description="Helical" evidence="1">
    <location>
        <begin position="304"/>
        <end position="324"/>
    </location>
</feature>
<keyword evidence="1" id="KW-0812">Transmembrane</keyword>
<sequence>MSGTTSTETVALTVHGPSGSIDLLVPAAARLADVSGEYARQVGLGAPPRLLKVNGQELRARTSVHGAGLRSGAVLIAAFGAAPPRPASAERVRDEDAAAQQRTARLPFVLAGLAAVLAGWLAAGIESPRLFDATVALLGVAALIGVLPFGRHADQRGAVAPAFAFAAAFALVWDPSPEMLPLTFGVAGLAAAVAAGMARALGTGSSIVHTVWMITGSGVFLITGFCLLVGFDPRVAWSLLLLMAVLGARSVPGLAVDVPDQMLLDLERLAVTAWSARDVPRGRRGRTIIRPSDISALLARGSHVVNAAGVAIFVVAVVSVVNLFAATPFHIDHVGARVLAFFAGAAILLAARSYRHVTARVLLRSAGVLIWGVLVQDLLVNASERTLVQALAVALLMGALLVVAAVATGRGWRSVKWARRAEIGEMLAGAFTVAAVVVSSGLFRTIWELPFGG</sequence>
<evidence type="ECO:0000313" key="4">
    <source>
        <dbReference type="Proteomes" id="UP000540656"/>
    </source>
</evidence>
<comment type="caution">
    <text evidence="3">The sequence shown here is derived from an EMBL/GenBank/DDBJ whole genome shotgun (WGS) entry which is preliminary data.</text>
</comment>
<name>A0A7Y9UNY6_9ACTN</name>
<protein>
    <recommendedName>
        <fullName evidence="2">EccD-like transmembrane domain-containing protein</fullName>
    </recommendedName>
</protein>
<dbReference type="EMBL" id="JACCAA010000001">
    <property type="protein sequence ID" value="NYG59038.1"/>
    <property type="molecule type" value="Genomic_DNA"/>
</dbReference>
<accession>A0A7Y9UNY6</accession>
<keyword evidence="4" id="KW-1185">Reference proteome</keyword>
<feature type="transmembrane region" description="Helical" evidence="1">
    <location>
        <begin position="336"/>
        <end position="354"/>
    </location>
</feature>
<feature type="transmembrane region" description="Helical" evidence="1">
    <location>
        <begin position="157"/>
        <end position="173"/>
    </location>
</feature>
<keyword evidence="1" id="KW-0472">Membrane</keyword>
<gene>
    <name evidence="3" type="ORF">BJ980_001961</name>
</gene>
<feature type="transmembrane region" description="Helical" evidence="1">
    <location>
        <begin position="131"/>
        <end position="150"/>
    </location>
</feature>